<dbReference type="InterPro" id="IPR035979">
    <property type="entry name" value="RBD_domain_sf"/>
</dbReference>
<evidence type="ECO:0000313" key="7">
    <source>
        <dbReference type="EMBL" id="KAF1960215.1"/>
    </source>
</evidence>
<dbReference type="InterPro" id="IPR000504">
    <property type="entry name" value="RRM_dom"/>
</dbReference>
<protein>
    <recommendedName>
        <fullName evidence="6">RRM domain-containing protein</fullName>
    </recommendedName>
</protein>
<keyword evidence="3" id="KW-0539">Nucleus</keyword>
<dbReference type="AlphaFoldDB" id="A0A6A5U5T7"/>
<keyword evidence="8" id="KW-1185">Reference proteome</keyword>
<feature type="compositionally biased region" description="Basic and acidic residues" evidence="5">
    <location>
        <begin position="511"/>
        <end position="534"/>
    </location>
</feature>
<dbReference type="GO" id="GO:0005730">
    <property type="term" value="C:nucleolus"/>
    <property type="evidence" value="ECO:0007669"/>
    <property type="project" value="UniProtKB-SubCell"/>
</dbReference>
<evidence type="ECO:0000256" key="2">
    <source>
        <dbReference type="ARBA" id="ARBA00022884"/>
    </source>
</evidence>
<feature type="region of interest" description="Disordered" evidence="5">
    <location>
        <begin position="151"/>
        <end position="224"/>
    </location>
</feature>
<dbReference type="PROSITE" id="PS50102">
    <property type="entry name" value="RRM"/>
    <property type="match status" value="1"/>
</dbReference>
<keyword evidence="2 4" id="KW-0694">RNA-binding</keyword>
<evidence type="ECO:0000256" key="4">
    <source>
        <dbReference type="PROSITE-ProRule" id="PRU00176"/>
    </source>
</evidence>
<evidence type="ECO:0000313" key="8">
    <source>
        <dbReference type="Proteomes" id="UP000800035"/>
    </source>
</evidence>
<feature type="compositionally biased region" description="Acidic residues" evidence="5">
    <location>
        <begin position="182"/>
        <end position="194"/>
    </location>
</feature>
<dbReference type="SUPFAM" id="SSF54928">
    <property type="entry name" value="RNA-binding domain, RBD"/>
    <property type="match status" value="1"/>
</dbReference>
<dbReference type="SMART" id="SM00360">
    <property type="entry name" value="RRM"/>
    <property type="match status" value="1"/>
</dbReference>
<organism evidence="7 8">
    <name type="scientific">Byssothecium circinans</name>
    <dbReference type="NCBI Taxonomy" id="147558"/>
    <lineage>
        <taxon>Eukaryota</taxon>
        <taxon>Fungi</taxon>
        <taxon>Dikarya</taxon>
        <taxon>Ascomycota</taxon>
        <taxon>Pezizomycotina</taxon>
        <taxon>Dothideomycetes</taxon>
        <taxon>Pleosporomycetidae</taxon>
        <taxon>Pleosporales</taxon>
        <taxon>Massarineae</taxon>
        <taxon>Massarinaceae</taxon>
        <taxon>Byssothecium</taxon>
    </lineage>
</organism>
<reference evidence="7" key="1">
    <citation type="journal article" date="2020" name="Stud. Mycol.">
        <title>101 Dothideomycetes genomes: a test case for predicting lifestyles and emergence of pathogens.</title>
        <authorList>
            <person name="Haridas S."/>
            <person name="Albert R."/>
            <person name="Binder M."/>
            <person name="Bloem J."/>
            <person name="Labutti K."/>
            <person name="Salamov A."/>
            <person name="Andreopoulos B."/>
            <person name="Baker S."/>
            <person name="Barry K."/>
            <person name="Bills G."/>
            <person name="Bluhm B."/>
            <person name="Cannon C."/>
            <person name="Castanera R."/>
            <person name="Culley D."/>
            <person name="Daum C."/>
            <person name="Ezra D."/>
            <person name="Gonzalez J."/>
            <person name="Henrissat B."/>
            <person name="Kuo A."/>
            <person name="Liang C."/>
            <person name="Lipzen A."/>
            <person name="Lutzoni F."/>
            <person name="Magnuson J."/>
            <person name="Mondo S."/>
            <person name="Nolan M."/>
            <person name="Ohm R."/>
            <person name="Pangilinan J."/>
            <person name="Park H.-J."/>
            <person name="Ramirez L."/>
            <person name="Alfaro M."/>
            <person name="Sun H."/>
            <person name="Tritt A."/>
            <person name="Yoshinaga Y."/>
            <person name="Zwiers L.-H."/>
            <person name="Turgeon B."/>
            <person name="Goodwin S."/>
            <person name="Spatafora J."/>
            <person name="Crous P."/>
            <person name="Grigoriev I."/>
        </authorList>
    </citation>
    <scope>NUCLEOTIDE SEQUENCE</scope>
    <source>
        <strain evidence="7">CBS 675.92</strain>
    </source>
</reference>
<evidence type="ECO:0000259" key="6">
    <source>
        <dbReference type="PROSITE" id="PS50102"/>
    </source>
</evidence>
<gene>
    <name evidence="7" type="ORF">CC80DRAFT_438821</name>
</gene>
<dbReference type="OrthoDB" id="21467at2759"/>
<feature type="compositionally biased region" description="Basic and acidic residues" evidence="5">
    <location>
        <begin position="213"/>
        <end position="222"/>
    </location>
</feature>
<evidence type="ECO:0000256" key="5">
    <source>
        <dbReference type="SAM" id="MobiDB-lite"/>
    </source>
</evidence>
<feature type="region of interest" description="Disordered" evidence="5">
    <location>
        <begin position="445"/>
        <end position="543"/>
    </location>
</feature>
<dbReference type="Proteomes" id="UP000800035">
    <property type="component" value="Unassembled WGS sequence"/>
</dbReference>
<dbReference type="PANTHER" id="PTHR46754">
    <property type="entry name" value="MKI67 FHA DOMAIN-INTERACTING NUCLEOLAR PHOSPHOPROTEIN"/>
    <property type="match status" value="1"/>
</dbReference>
<dbReference type="CDD" id="cd12307">
    <property type="entry name" value="RRM_NIFK_like"/>
    <property type="match status" value="1"/>
</dbReference>
<evidence type="ECO:0000256" key="3">
    <source>
        <dbReference type="ARBA" id="ARBA00023242"/>
    </source>
</evidence>
<comment type="subcellular location">
    <subcellularLocation>
        <location evidence="1">Nucleus</location>
        <location evidence="1">Nucleolus</location>
    </subcellularLocation>
</comment>
<proteinExistence type="predicted"/>
<feature type="domain" description="RRM" evidence="6">
    <location>
        <begin position="246"/>
        <end position="324"/>
    </location>
</feature>
<evidence type="ECO:0000256" key="1">
    <source>
        <dbReference type="ARBA" id="ARBA00004604"/>
    </source>
</evidence>
<feature type="region of interest" description="Disordered" evidence="5">
    <location>
        <begin position="1"/>
        <end position="109"/>
    </location>
</feature>
<dbReference type="Gene3D" id="3.30.70.330">
    <property type="match status" value="1"/>
</dbReference>
<dbReference type="InterPro" id="IPR012677">
    <property type="entry name" value="Nucleotide-bd_a/b_plait_sf"/>
</dbReference>
<accession>A0A6A5U5T7</accession>
<dbReference type="EMBL" id="ML976983">
    <property type="protein sequence ID" value="KAF1960215.1"/>
    <property type="molecule type" value="Genomic_DNA"/>
</dbReference>
<sequence>MAAEDIKNKKRKGAPETAPKPKKQKKSDETTVATRKSSRAQKAAVEPLDSLPATAKLARARAQDFFSDEEAPTEKKPKKSKTVAPVDEEEVETKKPKKKTTKAKELAVEAVPAPQVTKAKTKNGKKSKAIDEVEETAPVVKETVTVTEEAPIVADKRSKKGKKSKKQEDAPVEQATQVEPVEANDAEDEEDLDDQTAALLAGFESEGDESDVEKDGEFDEKAVTVPTLSKKQRKALEKAKKDSEPGVVFLGRVPHGFFEPQMKKYFGQFGQVTRLRLSRNKKTGASKHYAFIEFAHGDVAEIVAKTMHNYLMFGHILQCKTIPPEQVHPDLFKGANERFKVDPRNKKAGLAMVRGAERAQWEKRVAKENKTRAKTAKLLKDEMDYEFTAPTLMAVGDVPKQIDTAAGAEEQLQLEAPAADVTEVVEVESKPAQITVTDTVIVKKGKKGVKSKTEAEPDTNGAAEIPEPVKAPKAKRDRKRKSDVSVAAPEEPEVVEDAPAPKAKKAKKAAKTVDEEPVAEKKQEVKAAEQEGAKPKKARKSKA</sequence>
<feature type="compositionally biased region" description="Basic residues" evidence="5">
    <location>
        <begin position="472"/>
        <end position="481"/>
    </location>
</feature>
<dbReference type="GO" id="GO:0003723">
    <property type="term" value="F:RNA binding"/>
    <property type="evidence" value="ECO:0007669"/>
    <property type="project" value="UniProtKB-UniRule"/>
</dbReference>
<dbReference type="Pfam" id="PF00076">
    <property type="entry name" value="RRM_1"/>
    <property type="match status" value="1"/>
</dbReference>
<name>A0A6A5U5T7_9PLEO</name>